<reference evidence="2" key="1">
    <citation type="submission" date="2023-07" db="EMBL/GenBank/DDBJ databases">
        <title>Whole-genome sequencing of a new Methanosarcina sp. Z-7115.</title>
        <authorList>
            <person name="Zhilina T.N."/>
            <person name="Merkel A.Y."/>
        </authorList>
    </citation>
    <scope>NUCLEOTIDE SEQUENCE [LARGE SCALE GENOMIC DNA]</scope>
    <source>
        <strain evidence="2">Z-7115</strain>
    </source>
</reference>
<name>A0ABU2D563_9EURY</name>
<accession>A0ABU2D563</accession>
<gene>
    <name evidence="1" type="ORF">RG963_15290</name>
</gene>
<evidence type="ECO:0000313" key="1">
    <source>
        <dbReference type="EMBL" id="MDR7667113.1"/>
    </source>
</evidence>
<protein>
    <submittedName>
        <fullName evidence="1">Uncharacterized protein</fullName>
    </submittedName>
</protein>
<dbReference type="EMBL" id="JAVKPK010000093">
    <property type="protein sequence ID" value="MDR7667113.1"/>
    <property type="molecule type" value="Genomic_DNA"/>
</dbReference>
<organism evidence="1 2">
    <name type="scientific">Methanosarcina baikalica</name>
    <dbReference type="NCBI Taxonomy" id="3073890"/>
    <lineage>
        <taxon>Archaea</taxon>
        <taxon>Methanobacteriati</taxon>
        <taxon>Methanobacteriota</taxon>
        <taxon>Stenosarchaea group</taxon>
        <taxon>Methanomicrobia</taxon>
        <taxon>Methanosarcinales</taxon>
        <taxon>Methanosarcinaceae</taxon>
        <taxon>Methanosarcina</taxon>
    </lineage>
</organism>
<dbReference type="Proteomes" id="UP001246244">
    <property type="component" value="Unassembled WGS sequence"/>
</dbReference>
<comment type="caution">
    <text evidence="1">The sequence shown here is derived from an EMBL/GenBank/DDBJ whole genome shotgun (WGS) entry which is preliminary data.</text>
</comment>
<dbReference type="RefSeq" id="WP_310577141.1">
    <property type="nucleotide sequence ID" value="NZ_JAVKPK010000093.1"/>
</dbReference>
<sequence length="76" mass="8401">MKKLDAVTISINGARQIAKVIQEAPETAKKIMEKLEASPTKVSVEKVLREIKAESNPIEPYVSAAYSVLFEIDLDL</sequence>
<evidence type="ECO:0000313" key="2">
    <source>
        <dbReference type="Proteomes" id="UP001246244"/>
    </source>
</evidence>
<keyword evidence="2" id="KW-1185">Reference proteome</keyword>
<proteinExistence type="predicted"/>